<evidence type="ECO:0000313" key="4">
    <source>
        <dbReference type="Proteomes" id="UP000664779"/>
    </source>
</evidence>
<feature type="transmembrane region" description="Helical" evidence="2">
    <location>
        <begin position="76"/>
        <end position="101"/>
    </location>
</feature>
<dbReference type="AlphaFoldDB" id="A0A939ESC6"/>
<evidence type="ECO:0000256" key="2">
    <source>
        <dbReference type="SAM" id="Phobius"/>
    </source>
</evidence>
<reference evidence="3" key="1">
    <citation type="submission" date="2021-03" db="EMBL/GenBank/DDBJ databases">
        <title>Roseibium sp. CAU 1637 isolated from Incheon.</title>
        <authorList>
            <person name="Kim W."/>
        </authorList>
    </citation>
    <scope>NUCLEOTIDE SEQUENCE</scope>
    <source>
        <strain evidence="3">CAU 1637</strain>
    </source>
</reference>
<dbReference type="EMBL" id="JAFLNF010000009">
    <property type="protein sequence ID" value="MBO0347222.1"/>
    <property type="molecule type" value="Genomic_DNA"/>
</dbReference>
<dbReference type="Proteomes" id="UP000664779">
    <property type="component" value="Unassembled WGS sequence"/>
</dbReference>
<comment type="caution">
    <text evidence="3">The sequence shown here is derived from an EMBL/GenBank/DDBJ whole genome shotgun (WGS) entry which is preliminary data.</text>
</comment>
<name>A0A939ESC6_9HYPH</name>
<accession>A0A939ESC6</accession>
<keyword evidence="2" id="KW-1133">Transmembrane helix</keyword>
<dbReference type="GO" id="GO:0016020">
    <property type="term" value="C:membrane"/>
    <property type="evidence" value="ECO:0007669"/>
    <property type="project" value="InterPro"/>
</dbReference>
<feature type="transmembrane region" description="Helical" evidence="2">
    <location>
        <begin position="27"/>
        <end position="47"/>
    </location>
</feature>
<organism evidence="3 4">
    <name type="scientific">Roseibium limicola</name>
    <dbReference type="NCBI Taxonomy" id="2816037"/>
    <lineage>
        <taxon>Bacteria</taxon>
        <taxon>Pseudomonadati</taxon>
        <taxon>Pseudomonadota</taxon>
        <taxon>Alphaproteobacteria</taxon>
        <taxon>Hyphomicrobiales</taxon>
        <taxon>Stappiaceae</taxon>
        <taxon>Roseibium</taxon>
    </lineage>
</organism>
<protein>
    <submittedName>
        <fullName evidence="3">Membrane protein FxsA</fullName>
    </submittedName>
</protein>
<dbReference type="InterPro" id="IPR007313">
    <property type="entry name" value="FxsA"/>
</dbReference>
<feature type="region of interest" description="Disordered" evidence="1">
    <location>
        <begin position="121"/>
        <end position="181"/>
    </location>
</feature>
<keyword evidence="2" id="KW-0472">Membrane</keyword>
<feature type="compositionally biased region" description="Basic and acidic residues" evidence="1">
    <location>
        <begin position="149"/>
        <end position="160"/>
    </location>
</feature>
<dbReference type="PANTHER" id="PTHR35335">
    <property type="entry name" value="UPF0716 PROTEIN FXSA"/>
    <property type="match status" value="1"/>
</dbReference>
<gene>
    <name evidence="3" type="primary">fxsA</name>
    <name evidence="3" type="ORF">J0X15_18480</name>
</gene>
<evidence type="ECO:0000313" key="3">
    <source>
        <dbReference type="EMBL" id="MBO0347222.1"/>
    </source>
</evidence>
<dbReference type="PANTHER" id="PTHR35335:SF1">
    <property type="entry name" value="UPF0716 PROTEIN FXSA"/>
    <property type="match status" value="1"/>
</dbReference>
<proteinExistence type="predicted"/>
<dbReference type="NCBIfam" id="NF008528">
    <property type="entry name" value="PRK11463.1-2"/>
    <property type="match status" value="1"/>
</dbReference>
<sequence length="181" mass="19229">MGFLILAVIIGLPLIEIMVFIQVGSAIGVLPTILLTVVTAMAGLLMLRTQGVSLVMRIQSEMNAGRVPGRDMIHGALMVIASIFLLIPGFASDAVGLALFIPPFRDFLANMLISRANVVVTTTEQRSGPDGPSRTGPGGEPVVDLDEEDWKRKNDPDRNSGPDAGNGPARLSPWKDDKPGS</sequence>
<dbReference type="RefSeq" id="WP_206944046.1">
    <property type="nucleotide sequence ID" value="NZ_JAFLNF010000009.1"/>
</dbReference>
<keyword evidence="4" id="KW-1185">Reference proteome</keyword>
<keyword evidence="2" id="KW-0812">Transmembrane</keyword>
<evidence type="ECO:0000256" key="1">
    <source>
        <dbReference type="SAM" id="MobiDB-lite"/>
    </source>
</evidence>
<dbReference type="Pfam" id="PF04186">
    <property type="entry name" value="FxsA"/>
    <property type="match status" value="1"/>
</dbReference>